<organism evidence="2 3">
    <name type="scientific">Rubroshorea leprosula</name>
    <dbReference type="NCBI Taxonomy" id="152421"/>
    <lineage>
        <taxon>Eukaryota</taxon>
        <taxon>Viridiplantae</taxon>
        <taxon>Streptophyta</taxon>
        <taxon>Embryophyta</taxon>
        <taxon>Tracheophyta</taxon>
        <taxon>Spermatophyta</taxon>
        <taxon>Magnoliopsida</taxon>
        <taxon>eudicotyledons</taxon>
        <taxon>Gunneridae</taxon>
        <taxon>Pentapetalae</taxon>
        <taxon>rosids</taxon>
        <taxon>malvids</taxon>
        <taxon>Malvales</taxon>
        <taxon>Dipterocarpaceae</taxon>
        <taxon>Rubroshorea</taxon>
    </lineage>
</organism>
<dbReference type="Proteomes" id="UP001054252">
    <property type="component" value="Unassembled WGS sequence"/>
</dbReference>
<evidence type="ECO:0000256" key="1">
    <source>
        <dbReference type="SAM" id="Coils"/>
    </source>
</evidence>
<gene>
    <name evidence="2" type="ORF">SLEP1_g52211</name>
</gene>
<feature type="coiled-coil region" evidence="1">
    <location>
        <begin position="105"/>
        <end position="139"/>
    </location>
</feature>
<dbReference type="EMBL" id="BPVZ01000190">
    <property type="protein sequence ID" value="GKV45088.1"/>
    <property type="molecule type" value="Genomic_DNA"/>
</dbReference>
<proteinExistence type="predicted"/>
<sequence length="237" mass="27364">MREADARPSSDGIVPLPPRKILLYYGSATDIVFSTNHNRSKSGHHPSTLSVDSQIEWESYIQEIESYFQHLSSLNLDEEKLEERSDIVKTSPIQEDVSGNPALNIHNLAERQEYLRSRINEAEEMIQMKKKEAKENADRRSKAEWAASLCTNRAADLEARTKEEIGKQSEIQKSLDSEKEQLYELRKDVEESKSRLRSLTKLEYELSSKLQAQGEVRLEKAVRTRMETIGEIEELRR</sequence>
<keyword evidence="3" id="KW-1185">Reference proteome</keyword>
<reference evidence="2 3" key="1">
    <citation type="journal article" date="2021" name="Commun. Biol.">
        <title>The genome of Shorea leprosula (Dipterocarpaceae) highlights the ecological relevance of drought in aseasonal tropical rainforests.</title>
        <authorList>
            <person name="Ng K.K.S."/>
            <person name="Kobayashi M.J."/>
            <person name="Fawcett J.A."/>
            <person name="Hatakeyama M."/>
            <person name="Paape T."/>
            <person name="Ng C.H."/>
            <person name="Ang C.C."/>
            <person name="Tnah L.H."/>
            <person name="Lee C.T."/>
            <person name="Nishiyama T."/>
            <person name="Sese J."/>
            <person name="O'Brien M.J."/>
            <person name="Copetti D."/>
            <person name="Mohd Noor M.I."/>
            <person name="Ong R.C."/>
            <person name="Putra M."/>
            <person name="Sireger I.Z."/>
            <person name="Indrioko S."/>
            <person name="Kosugi Y."/>
            <person name="Izuno A."/>
            <person name="Isagi Y."/>
            <person name="Lee S.L."/>
            <person name="Shimizu K.K."/>
        </authorList>
    </citation>
    <scope>NUCLEOTIDE SEQUENCE [LARGE SCALE GENOMIC DNA]</scope>
    <source>
        <strain evidence="2">214</strain>
    </source>
</reference>
<comment type="caution">
    <text evidence="2">The sequence shown here is derived from an EMBL/GenBank/DDBJ whole genome shotgun (WGS) entry which is preliminary data.</text>
</comment>
<name>A0AAV5M6G4_9ROSI</name>
<keyword evidence="1" id="KW-0175">Coiled coil</keyword>
<evidence type="ECO:0000313" key="2">
    <source>
        <dbReference type="EMBL" id="GKV45088.1"/>
    </source>
</evidence>
<evidence type="ECO:0000313" key="3">
    <source>
        <dbReference type="Proteomes" id="UP001054252"/>
    </source>
</evidence>
<protein>
    <submittedName>
        <fullName evidence="2">Uncharacterized protein</fullName>
    </submittedName>
</protein>
<accession>A0AAV5M6G4</accession>
<dbReference type="AlphaFoldDB" id="A0AAV5M6G4"/>